<proteinExistence type="predicted"/>
<protein>
    <submittedName>
        <fullName evidence="1">Uncharacterized protein</fullName>
    </submittedName>
</protein>
<comment type="caution">
    <text evidence="1">The sequence shown here is derived from an EMBL/GenBank/DDBJ whole genome shotgun (WGS) entry which is preliminary data.</text>
</comment>
<dbReference type="AlphaFoldDB" id="A0A9J6DZ23"/>
<organism evidence="1 2">
    <name type="scientific">Rhipicephalus microplus</name>
    <name type="common">Cattle tick</name>
    <name type="synonym">Boophilus microplus</name>
    <dbReference type="NCBI Taxonomy" id="6941"/>
    <lineage>
        <taxon>Eukaryota</taxon>
        <taxon>Metazoa</taxon>
        <taxon>Ecdysozoa</taxon>
        <taxon>Arthropoda</taxon>
        <taxon>Chelicerata</taxon>
        <taxon>Arachnida</taxon>
        <taxon>Acari</taxon>
        <taxon>Parasitiformes</taxon>
        <taxon>Ixodida</taxon>
        <taxon>Ixodoidea</taxon>
        <taxon>Ixodidae</taxon>
        <taxon>Rhipicephalinae</taxon>
        <taxon>Rhipicephalus</taxon>
        <taxon>Boophilus</taxon>
    </lineage>
</organism>
<evidence type="ECO:0000313" key="1">
    <source>
        <dbReference type="EMBL" id="KAH8027236.1"/>
    </source>
</evidence>
<gene>
    <name evidence="1" type="ORF">HPB51_003740</name>
</gene>
<name>A0A9J6DZ23_RHIMP</name>
<evidence type="ECO:0000313" key="2">
    <source>
        <dbReference type="Proteomes" id="UP000821866"/>
    </source>
</evidence>
<reference evidence="1" key="1">
    <citation type="journal article" date="2020" name="Cell">
        <title>Large-Scale Comparative Analyses of Tick Genomes Elucidate Their Genetic Diversity and Vector Capacities.</title>
        <authorList>
            <consortium name="Tick Genome and Microbiome Consortium (TIGMIC)"/>
            <person name="Jia N."/>
            <person name="Wang J."/>
            <person name="Shi W."/>
            <person name="Du L."/>
            <person name="Sun Y."/>
            <person name="Zhan W."/>
            <person name="Jiang J.F."/>
            <person name="Wang Q."/>
            <person name="Zhang B."/>
            <person name="Ji P."/>
            <person name="Bell-Sakyi L."/>
            <person name="Cui X.M."/>
            <person name="Yuan T.T."/>
            <person name="Jiang B.G."/>
            <person name="Yang W.F."/>
            <person name="Lam T.T."/>
            <person name="Chang Q.C."/>
            <person name="Ding S.J."/>
            <person name="Wang X.J."/>
            <person name="Zhu J.G."/>
            <person name="Ruan X.D."/>
            <person name="Zhao L."/>
            <person name="Wei J.T."/>
            <person name="Ye R.Z."/>
            <person name="Que T.C."/>
            <person name="Du C.H."/>
            <person name="Zhou Y.H."/>
            <person name="Cheng J.X."/>
            <person name="Dai P.F."/>
            <person name="Guo W.B."/>
            <person name="Han X.H."/>
            <person name="Huang E.J."/>
            <person name="Li L.F."/>
            <person name="Wei W."/>
            <person name="Gao Y.C."/>
            <person name="Liu J.Z."/>
            <person name="Shao H.Z."/>
            <person name="Wang X."/>
            <person name="Wang C.C."/>
            <person name="Yang T.C."/>
            <person name="Huo Q.B."/>
            <person name="Li W."/>
            <person name="Chen H.Y."/>
            <person name="Chen S.E."/>
            <person name="Zhou L.G."/>
            <person name="Ni X.B."/>
            <person name="Tian J.H."/>
            <person name="Sheng Y."/>
            <person name="Liu T."/>
            <person name="Pan Y.S."/>
            <person name="Xia L.Y."/>
            <person name="Li J."/>
            <person name="Zhao F."/>
            <person name="Cao W.C."/>
        </authorList>
    </citation>
    <scope>NUCLEOTIDE SEQUENCE</scope>
    <source>
        <strain evidence="1">Rmic-2018</strain>
    </source>
</reference>
<dbReference type="Proteomes" id="UP000821866">
    <property type="component" value="Chromosome 4"/>
</dbReference>
<keyword evidence="2" id="KW-1185">Reference proteome</keyword>
<reference evidence="1" key="2">
    <citation type="submission" date="2021-09" db="EMBL/GenBank/DDBJ databases">
        <authorList>
            <person name="Jia N."/>
            <person name="Wang J."/>
            <person name="Shi W."/>
            <person name="Du L."/>
            <person name="Sun Y."/>
            <person name="Zhan W."/>
            <person name="Jiang J."/>
            <person name="Wang Q."/>
            <person name="Zhang B."/>
            <person name="Ji P."/>
            <person name="Sakyi L.B."/>
            <person name="Cui X."/>
            <person name="Yuan T."/>
            <person name="Jiang B."/>
            <person name="Yang W."/>
            <person name="Lam T.T.-Y."/>
            <person name="Chang Q."/>
            <person name="Ding S."/>
            <person name="Wang X."/>
            <person name="Zhu J."/>
            <person name="Ruan X."/>
            <person name="Zhao L."/>
            <person name="Wei J."/>
            <person name="Que T."/>
            <person name="Du C."/>
            <person name="Cheng J."/>
            <person name="Dai P."/>
            <person name="Han X."/>
            <person name="Huang E."/>
            <person name="Gao Y."/>
            <person name="Liu J."/>
            <person name="Shao H."/>
            <person name="Ye R."/>
            <person name="Li L."/>
            <person name="Wei W."/>
            <person name="Wang X."/>
            <person name="Wang C."/>
            <person name="Huo Q."/>
            <person name="Li W."/>
            <person name="Guo W."/>
            <person name="Chen H."/>
            <person name="Chen S."/>
            <person name="Zhou L."/>
            <person name="Zhou L."/>
            <person name="Ni X."/>
            <person name="Tian J."/>
            <person name="Zhou Y."/>
            <person name="Sheng Y."/>
            <person name="Liu T."/>
            <person name="Pan Y."/>
            <person name="Xia L."/>
            <person name="Li J."/>
            <person name="Zhao F."/>
            <person name="Cao W."/>
        </authorList>
    </citation>
    <scope>NUCLEOTIDE SEQUENCE</scope>
    <source>
        <strain evidence="1">Rmic-2018</strain>
        <tissue evidence="1">Larvae</tissue>
    </source>
</reference>
<dbReference type="EMBL" id="JABSTU010000006">
    <property type="protein sequence ID" value="KAH8027236.1"/>
    <property type="molecule type" value="Genomic_DNA"/>
</dbReference>
<accession>A0A9J6DZ23</accession>
<sequence>MPTYADAPAEYVHFLPDFLHLIKCLRNNLLSHDFNTPDGLDSLYAVKDVYAMDGHIVTLRMMDGIQEAHPNPNNLEKMRVHYAY</sequence>